<evidence type="ECO:0000256" key="1">
    <source>
        <dbReference type="ARBA" id="ARBA00001966"/>
    </source>
</evidence>
<dbReference type="Pfam" id="PF01568">
    <property type="entry name" value="Molydop_binding"/>
    <property type="match status" value="1"/>
</dbReference>
<evidence type="ECO:0000256" key="3">
    <source>
        <dbReference type="ARBA" id="ARBA00010312"/>
    </source>
</evidence>
<keyword evidence="4" id="KW-0004">4Fe-4S</keyword>
<dbReference type="InterPro" id="IPR009010">
    <property type="entry name" value="Asp_de-COase-like_dom_sf"/>
</dbReference>
<dbReference type="Proteomes" id="UP001060771">
    <property type="component" value="Chromosome"/>
</dbReference>
<dbReference type="SUPFAM" id="SSF53706">
    <property type="entry name" value="Formate dehydrogenase/DMSO reductase, domains 1-3"/>
    <property type="match status" value="1"/>
</dbReference>
<comment type="cofactor">
    <cofactor evidence="1">
        <name>[4Fe-4S] cluster</name>
        <dbReference type="ChEBI" id="CHEBI:49883"/>
    </cofactor>
</comment>
<evidence type="ECO:0000313" key="8">
    <source>
        <dbReference type="EMBL" id="BDR93093.1"/>
    </source>
</evidence>
<evidence type="ECO:0000256" key="5">
    <source>
        <dbReference type="ARBA" id="ARBA00023002"/>
    </source>
</evidence>
<dbReference type="PANTHER" id="PTHR43598">
    <property type="entry name" value="TUNGSTEN-CONTAINING FORMYLMETHANOFURAN DEHYDROGENASE 2 SUBUNIT B"/>
    <property type="match status" value="1"/>
</dbReference>
<dbReference type="NCBIfam" id="TIGR01409">
    <property type="entry name" value="TAT_signal_seq"/>
    <property type="match status" value="1"/>
</dbReference>
<gene>
    <name evidence="8" type="ORF">Vsou_21860</name>
</gene>
<dbReference type="Gene3D" id="3.40.228.10">
    <property type="entry name" value="Dimethylsulfoxide Reductase, domain 2"/>
    <property type="match status" value="1"/>
</dbReference>
<dbReference type="InterPro" id="IPR019546">
    <property type="entry name" value="TAT_signal_bac_arc"/>
</dbReference>
<dbReference type="Gene3D" id="2.40.40.20">
    <property type="match status" value="1"/>
</dbReference>
<dbReference type="PANTHER" id="PTHR43598:SF5">
    <property type="entry name" value="DMSO REDUCTASE CHAIN A"/>
    <property type="match status" value="1"/>
</dbReference>
<sequence length="1264" mass="141960">MVGVMGMETTTKLTHEETKKGLLITRRDFLKIAGVTAAAVAFLGTVGREAFVFGQIFKESKLAPEEVTSDVVAFTTCYGCLGRCNVEVVISGTTKLPRFITGSIFTRNQGATCDIGATTMLHYLSPARLRSPLLRVPTSERCEGNFVEITYDDLLDILANGDNSSYLQERGWKYGFLGLKQIRECCPYKFVYFTGRDQYNPTENTWFAAMFGTPNQAAHGGFCATAVASGGSYAMGGTWWEYGGWDSNYTKLLIIAGMTQDHFPTITRREVMKVITNGGEIIWMSPERIGNFAQVANEWIPVIPGTDGMVIWSVIHELFEMREQGIHSMDEDYLKWYTNAPWLVITNPDGSIIPPQASNVGLFARMKNKNGDWVPIIMGSDGNIYPFTDIPWQNGVEPVLEWQGSITIPIAPDSDQTVTLNVRTVFSILKEIALQDQWSPENVEATWKTPPAYKIRELAQKIVNLLNNGRVVIQAKWTDYLGRQHDYFIGTPFSAYIMRGISAHSNGFVTARAFALLFALVGAIDTPGGFTYKPPAPWPVPDGDYWPAYITPADPRMNITQDDYNSNPSLYTGPNGEQLIGVVGGTMIQERILNDGTVQVLSVEKVPYSKALQITTKPIVYTPDNMVIDENGHPLLIERGFSWEFPLSVHRVYTAVNIDAGLEWPYRVEFLLWHITNEYWDNAYDIDKDLGLLTMKDTDGRYRIPFVAQVDTFYGGSVPCVDLVIPDTTFFERYGEHSLLDRPVSSVHGPADNIEWPILPPLFKEVRPWSDGEILLGEKLQLPGFVTNTGEPMYPNLMYDWLWKWQFAPGIGVLYMARGADGASCCKGDPNPNQIKMYVYPGFINAAAYSNSNTYPAPQQIPVTNGVYPLGVSPGTQTVGHAFAYYELPLEIRYYRHVNQGYLEWAASVSMMPYAKPVIIPIYSEIIMKFILAAYGLWKGMNAYFYYMYQKTGDQSYLQLAQKNASPPSDWWGSHVAQIIKQFYHPIAVWYEPLDWIAPDGSPPSEYPLATINRKTTPWFYHTWENHHPWLRQIIPYSVIWMNPQTAAQYGIKDGDWVELTSRGGEIARGQVKLTEAVAPGVVGYWKSRNARAGMMALPPNALEVTKGFMFNDIYVYTRAQSQGGVPNSDYTVQGLINAVQSGQYPTLQFDIFSGKTAWGDLRVKVVRIANDQPYSAWGNADPIVKTPPKLIVGSEAWNINVFNYNAYKTPQEMGLSWYEQNTQWLQFQETIRHSMGYSFSNATMPPPNSNPGTDPKSKKNGQG</sequence>
<keyword evidence="4" id="KW-0411">Iron-sulfur</keyword>
<evidence type="ECO:0000256" key="6">
    <source>
        <dbReference type="SAM" id="MobiDB-lite"/>
    </source>
</evidence>
<feature type="region of interest" description="Disordered" evidence="6">
    <location>
        <begin position="1239"/>
        <end position="1264"/>
    </location>
</feature>
<accession>A0ABM8BPX5</accession>
<dbReference type="Pfam" id="PF10518">
    <property type="entry name" value="TAT_signal"/>
    <property type="match status" value="1"/>
</dbReference>
<keyword evidence="4" id="KW-0408">Iron</keyword>
<evidence type="ECO:0000259" key="7">
    <source>
        <dbReference type="Pfam" id="PF01568"/>
    </source>
</evidence>
<keyword evidence="5" id="KW-0560">Oxidoreductase</keyword>
<evidence type="ECO:0000313" key="9">
    <source>
        <dbReference type="Proteomes" id="UP001060771"/>
    </source>
</evidence>
<dbReference type="InterPro" id="IPR006311">
    <property type="entry name" value="TAT_signal"/>
</dbReference>
<keyword evidence="9" id="KW-1185">Reference proteome</keyword>
<dbReference type="InterPro" id="IPR006657">
    <property type="entry name" value="MoPterin_dinucl-bd_dom"/>
</dbReference>
<keyword evidence="4" id="KW-0479">Metal-binding</keyword>
<evidence type="ECO:0000256" key="4">
    <source>
        <dbReference type="ARBA" id="ARBA00022485"/>
    </source>
</evidence>
<comment type="subcellular location">
    <subcellularLocation>
        <location evidence="2">Cell envelope</location>
    </subcellularLocation>
</comment>
<organism evidence="8 9">
    <name type="scientific">Vulcanisaeta souniana JCM 11219</name>
    <dbReference type="NCBI Taxonomy" id="1293586"/>
    <lineage>
        <taxon>Archaea</taxon>
        <taxon>Thermoproteota</taxon>
        <taxon>Thermoprotei</taxon>
        <taxon>Thermoproteales</taxon>
        <taxon>Thermoproteaceae</taxon>
        <taxon>Vulcanisaeta</taxon>
    </lineage>
</organism>
<comment type="similarity">
    <text evidence="3">Belongs to the prokaryotic molybdopterin-containing oxidoreductase family.</text>
</comment>
<name>A0ABM8BPX5_9CREN</name>
<dbReference type="EMBL" id="AP026830">
    <property type="protein sequence ID" value="BDR93093.1"/>
    <property type="molecule type" value="Genomic_DNA"/>
</dbReference>
<dbReference type="PROSITE" id="PS51318">
    <property type="entry name" value="TAT"/>
    <property type="match status" value="1"/>
</dbReference>
<feature type="domain" description="Molybdopterin dinucleotide-binding" evidence="7">
    <location>
        <begin position="1016"/>
        <end position="1084"/>
    </location>
</feature>
<protein>
    <recommendedName>
        <fullName evidence="7">Molybdopterin dinucleotide-binding domain-containing protein</fullName>
    </recommendedName>
</protein>
<reference evidence="9" key="1">
    <citation type="submission" date="2022-09" db="EMBL/GenBank/DDBJ databases">
        <title>Complete genome sequence of Vulcanisaeta souniana.</title>
        <authorList>
            <person name="Kato S."/>
            <person name="Itoh T."/>
            <person name="Ohkuma M."/>
        </authorList>
    </citation>
    <scope>NUCLEOTIDE SEQUENCE [LARGE SCALE GENOMIC DNA]</scope>
    <source>
        <strain evidence="9">JCM 11219</strain>
    </source>
</reference>
<proteinExistence type="inferred from homology"/>
<dbReference type="SUPFAM" id="SSF50692">
    <property type="entry name" value="ADC-like"/>
    <property type="match status" value="1"/>
</dbReference>
<evidence type="ECO:0000256" key="2">
    <source>
        <dbReference type="ARBA" id="ARBA00004196"/>
    </source>
</evidence>